<dbReference type="SUPFAM" id="SSF64153">
    <property type="entry name" value="YjeF N-terminal domain-like"/>
    <property type="match status" value="1"/>
</dbReference>
<feature type="binding site" evidence="18">
    <location>
        <begin position="56"/>
        <end position="60"/>
    </location>
    <ligand>
        <name>(6S)-NADPHX</name>
        <dbReference type="ChEBI" id="CHEBI:64076"/>
    </ligand>
</feature>
<organism evidence="22 23">
    <name type="scientific">Aquitalea magnusonii</name>
    <dbReference type="NCBI Taxonomy" id="332411"/>
    <lineage>
        <taxon>Bacteria</taxon>
        <taxon>Pseudomonadati</taxon>
        <taxon>Pseudomonadota</taxon>
        <taxon>Betaproteobacteria</taxon>
        <taxon>Neisseriales</taxon>
        <taxon>Chromobacteriaceae</taxon>
        <taxon>Aquitalea</taxon>
    </lineage>
</organism>
<evidence type="ECO:0000256" key="7">
    <source>
        <dbReference type="ARBA" id="ARBA00022840"/>
    </source>
</evidence>
<dbReference type="Pfam" id="PF01256">
    <property type="entry name" value="Carb_kinase"/>
    <property type="match status" value="1"/>
</dbReference>
<proteinExistence type="inferred from homology"/>
<dbReference type="SUPFAM" id="SSF53613">
    <property type="entry name" value="Ribokinase-like"/>
    <property type="match status" value="1"/>
</dbReference>
<feature type="binding site" evidence="18">
    <location>
        <position position="57"/>
    </location>
    <ligand>
        <name>K(+)</name>
        <dbReference type="ChEBI" id="CHEBI:29103"/>
    </ligand>
</feature>
<dbReference type="CDD" id="cd01171">
    <property type="entry name" value="YXKO-related"/>
    <property type="match status" value="1"/>
</dbReference>
<comment type="function">
    <text evidence="14 19">Bifunctional enzyme that catalyzes the epimerization of the S- and R-forms of NAD(P)HX and the dehydration of the S-form of NAD(P)HX at the expense of ADP, which is converted to AMP. This allows the repair of both epimers of NAD(P)HX, a damaged form of NAD(P)H that is a result of enzymatic or heat-dependent hydration.</text>
</comment>
<keyword evidence="10 17" id="KW-0520">NAD</keyword>
<evidence type="ECO:0000256" key="18">
    <source>
        <dbReference type="HAMAP-Rule" id="MF_01966"/>
    </source>
</evidence>
<keyword evidence="22" id="KW-0808">Transferase</keyword>
<evidence type="ECO:0000256" key="6">
    <source>
        <dbReference type="ARBA" id="ARBA00022741"/>
    </source>
</evidence>
<keyword evidence="6 17" id="KW-0547">Nucleotide-binding</keyword>
<evidence type="ECO:0000256" key="12">
    <source>
        <dbReference type="ARBA" id="ARBA00023239"/>
    </source>
</evidence>
<feature type="binding site" evidence="18">
    <location>
        <begin position="122"/>
        <end position="128"/>
    </location>
    <ligand>
        <name>(6S)-NADPHX</name>
        <dbReference type="ChEBI" id="CHEBI:64076"/>
    </ligand>
</feature>
<evidence type="ECO:0000256" key="17">
    <source>
        <dbReference type="HAMAP-Rule" id="MF_01965"/>
    </source>
</evidence>
<comment type="catalytic activity">
    <reaction evidence="16 17 19">
        <text>(6S)-NADPHX + ADP = AMP + phosphate + NADPH + H(+)</text>
        <dbReference type="Rhea" id="RHEA:32235"/>
        <dbReference type="ChEBI" id="CHEBI:15378"/>
        <dbReference type="ChEBI" id="CHEBI:43474"/>
        <dbReference type="ChEBI" id="CHEBI:57783"/>
        <dbReference type="ChEBI" id="CHEBI:64076"/>
        <dbReference type="ChEBI" id="CHEBI:456215"/>
        <dbReference type="ChEBI" id="CHEBI:456216"/>
        <dbReference type="EC" id="4.2.1.136"/>
    </reaction>
</comment>
<dbReference type="NCBIfam" id="TIGR00196">
    <property type="entry name" value="yjeF_cterm"/>
    <property type="match status" value="1"/>
</dbReference>
<reference evidence="22 23" key="1">
    <citation type="submission" date="2018-05" db="EMBL/GenBank/DDBJ databases">
        <title>Genomic Encyclopedia of Type Strains, Phase IV (KMG-IV): sequencing the most valuable type-strain genomes for metagenomic binning, comparative biology and taxonomic classification.</title>
        <authorList>
            <person name="Goeker M."/>
        </authorList>
    </citation>
    <scope>NUCLEOTIDE SEQUENCE [LARGE SCALE GENOMIC DNA]</scope>
    <source>
        <strain evidence="22 23">DSM 25134</strain>
    </source>
</reference>
<evidence type="ECO:0000256" key="5">
    <source>
        <dbReference type="ARBA" id="ARBA00022723"/>
    </source>
</evidence>
<evidence type="ECO:0000256" key="14">
    <source>
        <dbReference type="ARBA" id="ARBA00025153"/>
    </source>
</evidence>
<dbReference type="HAMAP" id="MF_01965">
    <property type="entry name" value="NADHX_dehydratase"/>
    <property type="match status" value="1"/>
</dbReference>
<comment type="catalytic activity">
    <reaction evidence="2 18 19">
        <text>(6R)-NADPHX = (6S)-NADPHX</text>
        <dbReference type="Rhea" id="RHEA:32227"/>
        <dbReference type="ChEBI" id="CHEBI:64076"/>
        <dbReference type="ChEBI" id="CHEBI:64077"/>
        <dbReference type="EC" id="5.1.99.6"/>
    </reaction>
</comment>
<feature type="binding site" evidence="18">
    <location>
        <position position="151"/>
    </location>
    <ligand>
        <name>(6S)-NADPHX</name>
        <dbReference type="ChEBI" id="CHEBI:64076"/>
    </ligand>
</feature>
<dbReference type="EC" id="4.2.1.136" evidence="19"/>
<dbReference type="RefSeq" id="WP_110313353.1">
    <property type="nucleotide sequence ID" value="NZ_QJKC01000008.1"/>
</dbReference>
<feature type="binding site" evidence="18">
    <location>
        <position position="154"/>
    </location>
    <ligand>
        <name>K(+)</name>
        <dbReference type="ChEBI" id="CHEBI:29103"/>
    </ligand>
</feature>
<evidence type="ECO:0000256" key="10">
    <source>
        <dbReference type="ARBA" id="ARBA00023027"/>
    </source>
</evidence>
<evidence type="ECO:0000256" key="3">
    <source>
        <dbReference type="ARBA" id="ARBA00006001"/>
    </source>
</evidence>
<dbReference type="GO" id="GO:0005524">
    <property type="term" value="F:ATP binding"/>
    <property type="evidence" value="ECO:0007669"/>
    <property type="project" value="UniProtKB-UniRule"/>
</dbReference>
<gene>
    <name evidence="17" type="primary">nnrD</name>
    <name evidence="18" type="synonym">nnrE</name>
    <name evidence="22" type="ORF">DFR38_10880</name>
</gene>
<dbReference type="InterPro" id="IPR029056">
    <property type="entry name" value="Ribokinase-like"/>
</dbReference>
<evidence type="ECO:0000259" key="20">
    <source>
        <dbReference type="PROSITE" id="PS51383"/>
    </source>
</evidence>
<feature type="binding site" evidence="17">
    <location>
        <position position="304"/>
    </location>
    <ligand>
        <name>(6S)-NADPHX</name>
        <dbReference type="ChEBI" id="CHEBI:64076"/>
    </ligand>
</feature>
<feature type="binding site" evidence="17">
    <location>
        <position position="357"/>
    </location>
    <ligand>
        <name>(6S)-NADPHX</name>
        <dbReference type="ChEBI" id="CHEBI:64076"/>
    </ligand>
</feature>
<evidence type="ECO:0000256" key="16">
    <source>
        <dbReference type="ARBA" id="ARBA00049209"/>
    </source>
</evidence>
<dbReference type="InterPro" id="IPR004443">
    <property type="entry name" value="YjeF_N_dom"/>
</dbReference>
<dbReference type="InterPro" id="IPR000631">
    <property type="entry name" value="CARKD"/>
</dbReference>
<comment type="similarity">
    <text evidence="3 19">In the N-terminal section; belongs to the NnrE/AIBP family.</text>
</comment>
<evidence type="ECO:0000256" key="13">
    <source>
        <dbReference type="ARBA" id="ARBA00023268"/>
    </source>
</evidence>
<dbReference type="PROSITE" id="PS01050">
    <property type="entry name" value="YJEF_C_2"/>
    <property type="match status" value="1"/>
</dbReference>
<keyword evidence="13" id="KW-0511">Multifunctional enzyme</keyword>
<dbReference type="GO" id="GO:0046496">
    <property type="term" value="P:nicotinamide nucleotide metabolic process"/>
    <property type="evidence" value="ECO:0007669"/>
    <property type="project" value="UniProtKB-UniRule"/>
</dbReference>
<dbReference type="GO" id="GO:0046872">
    <property type="term" value="F:metal ion binding"/>
    <property type="evidence" value="ECO:0007669"/>
    <property type="project" value="UniProtKB-UniRule"/>
</dbReference>
<accession>A0A318JH34</accession>
<name>A0A318JH34_9NEIS</name>
<feature type="binding site" evidence="17">
    <location>
        <position position="423"/>
    </location>
    <ligand>
        <name>AMP</name>
        <dbReference type="ChEBI" id="CHEBI:456215"/>
    </ligand>
</feature>
<comment type="function">
    <text evidence="17">Catalyzes the dehydration of the S-form of NAD(P)HX at the expense of ADP, which is converted to AMP. Together with NAD(P)HX epimerase, which catalyzes the epimerization of the S- and R-forms, the enzyme allows the repair of both epimers of NAD(P)HX, a damaged form of NAD(P)H that is a result of enzymatic or heat-dependent hydration.</text>
</comment>
<evidence type="ECO:0000256" key="8">
    <source>
        <dbReference type="ARBA" id="ARBA00022857"/>
    </source>
</evidence>
<comment type="cofactor">
    <cofactor evidence="18 19">
        <name>K(+)</name>
        <dbReference type="ChEBI" id="CHEBI:29103"/>
    </cofactor>
    <text evidence="18 19">Binds 1 potassium ion per subunit.</text>
</comment>
<feature type="binding site" evidence="18">
    <location>
        <position position="118"/>
    </location>
    <ligand>
        <name>K(+)</name>
        <dbReference type="ChEBI" id="CHEBI:29103"/>
    </ligand>
</feature>
<comment type="cofactor">
    <cofactor evidence="17">
        <name>Mg(2+)</name>
        <dbReference type="ChEBI" id="CHEBI:18420"/>
    </cofactor>
</comment>
<dbReference type="EC" id="5.1.99.6" evidence="19"/>
<dbReference type="InterPro" id="IPR017953">
    <property type="entry name" value="Carbohydrate_kinase_pred_CS"/>
</dbReference>
<dbReference type="GO" id="GO:0052856">
    <property type="term" value="F:NAD(P)HX epimerase activity"/>
    <property type="evidence" value="ECO:0007669"/>
    <property type="project" value="UniProtKB-UniRule"/>
</dbReference>
<dbReference type="EMBL" id="QJKC01000008">
    <property type="protein sequence ID" value="PXX47993.1"/>
    <property type="molecule type" value="Genomic_DNA"/>
</dbReference>
<dbReference type="PANTHER" id="PTHR12592">
    <property type="entry name" value="ATP-DEPENDENT (S)-NAD(P)H-HYDRATE DEHYDRATASE FAMILY MEMBER"/>
    <property type="match status" value="1"/>
</dbReference>
<evidence type="ECO:0000256" key="4">
    <source>
        <dbReference type="ARBA" id="ARBA00009524"/>
    </source>
</evidence>
<keyword evidence="23" id="KW-1185">Reference proteome</keyword>
<dbReference type="Proteomes" id="UP000248395">
    <property type="component" value="Unassembled WGS sequence"/>
</dbReference>
<dbReference type="AlphaFoldDB" id="A0A318JH34"/>
<feature type="binding site" evidence="17">
    <location>
        <begin position="394"/>
        <end position="398"/>
    </location>
    <ligand>
        <name>AMP</name>
        <dbReference type="ChEBI" id="CHEBI:456215"/>
    </ligand>
</feature>
<keyword evidence="11 18" id="KW-0413">Isomerase</keyword>
<dbReference type="GO" id="GO:0110051">
    <property type="term" value="P:metabolite repair"/>
    <property type="evidence" value="ECO:0007669"/>
    <property type="project" value="TreeGrafter"/>
</dbReference>
<keyword evidence="9 18" id="KW-0630">Potassium</keyword>
<dbReference type="GO" id="GO:0016301">
    <property type="term" value="F:kinase activity"/>
    <property type="evidence" value="ECO:0007669"/>
    <property type="project" value="UniProtKB-KW"/>
</dbReference>
<evidence type="ECO:0000313" key="22">
    <source>
        <dbReference type="EMBL" id="PXX47993.1"/>
    </source>
</evidence>
<keyword evidence="22" id="KW-0418">Kinase</keyword>
<dbReference type="HAMAP" id="MF_01966">
    <property type="entry name" value="NADHX_epimerase"/>
    <property type="match status" value="1"/>
</dbReference>
<dbReference type="Pfam" id="PF03853">
    <property type="entry name" value="YjeF_N"/>
    <property type="match status" value="1"/>
</dbReference>
<evidence type="ECO:0000256" key="19">
    <source>
        <dbReference type="PIRNR" id="PIRNR017184"/>
    </source>
</evidence>
<evidence type="ECO:0000256" key="11">
    <source>
        <dbReference type="ARBA" id="ARBA00023235"/>
    </source>
</evidence>
<feature type="binding site" evidence="17">
    <location>
        <position position="248"/>
    </location>
    <ligand>
        <name>(6S)-NADPHX</name>
        <dbReference type="ChEBI" id="CHEBI:64076"/>
    </ligand>
</feature>
<evidence type="ECO:0000256" key="9">
    <source>
        <dbReference type="ARBA" id="ARBA00022958"/>
    </source>
</evidence>
<evidence type="ECO:0000256" key="2">
    <source>
        <dbReference type="ARBA" id="ARBA00000909"/>
    </source>
</evidence>
<dbReference type="Gene3D" id="3.40.50.10260">
    <property type="entry name" value="YjeF N-terminal domain"/>
    <property type="match status" value="1"/>
</dbReference>
<dbReference type="OrthoDB" id="9806925at2"/>
<dbReference type="GO" id="GO:0052855">
    <property type="term" value="F:ADP-dependent NAD(P)H-hydrate dehydratase activity"/>
    <property type="evidence" value="ECO:0007669"/>
    <property type="project" value="UniProtKB-UniRule"/>
</dbReference>
<comment type="subunit">
    <text evidence="17">Homotetramer.</text>
</comment>
<dbReference type="InterPro" id="IPR030677">
    <property type="entry name" value="Nnr"/>
</dbReference>
<keyword evidence="12 17" id="KW-0456">Lyase</keyword>
<comment type="catalytic activity">
    <reaction evidence="15 17 19">
        <text>(6S)-NADHX + ADP = AMP + phosphate + NADH + H(+)</text>
        <dbReference type="Rhea" id="RHEA:32223"/>
        <dbReference type="ChEBI" id="CHEBI:15378"/>
        <dbReference type="ChEBI" id="CHEBI:43474"/>
        <dbReference type="ChEBI" id="CHEBI:57945"/>
        <dbReference type="ChEBI" id="CHEBI:64074"/>
        <dbReference type="ChEBI" id="CHEBI:456215"/>
        <dbReference type="ChEBI" id="CHEBI:456216"/>
        <dbReference type="EC" id="4.2.1.136"/>
    </reaction>
</comment>
<keyword evidence="7 17" id="KW-0067">ATP-binding</keyword>
<evidence type="ECO:0000313" key="23">
    <source>
        <dbReference type="Proteomes" id="UP000248395"/>
    </source>
</evidence>
<dbReference type="InterPro" id="IPR036652">
    <property type="entry name" value="YjeF_N_dom_sf"/>
</dbReference>
<feature type="domain" description="YjeF N-terminal" evidence="21">
    <location>
        <begin position="8"/>
        <end position="208"/>
    </location>
</feature>
<evidence type="ECO:0000256" key="15">
    <source>
        <dbReference type="ARBA" id="ARBA00048238"/>
    </source>
</evidence>
<comment type="similarity">
    <text evidence="17">Belongs to the NnrD/CARKD family.</text>
</comment>
<feature type="domain" description="YjeF C-terminal" evidence="20">
    <location>
        <begin position="213"/>
        <end position="484"/>
    </location>
</feature>
<keyword evidence="8 17" id="KW-0521">NADP</keyword>
<dbReference type="PROSITE" id="PS51383">
    <property type="entry name" value="YJEF_C_3"/>
    <property type="match status" value="1"/>
</dbReference>
<protein>
    <recommendedName>
        <fullName evidence="19">Bifunctional NAD(P)H-hydrate repair enzyme</fullName>
    </recommendedName>
    <alternativeName>
        <fullName evidence="19">Nicotinamide nucleotide repair protein</fullName>
    </alternativeName>
    <domain>
        <recommendedName>
            <fullName evidence="19">ADP-dependent (S)-NAD(P)H-hydrate dehydratase</fullName>
            <ecNumber evidence="19">4.2.1.136</ecNumber>
        </recommendedName>
        <alternativeName>
            <fullName evidence="19">ADP-dependent NAD(P)HX dehydratase</fullName>
        </alternativeName>
    </domain>
    <domain>
        <recommendedName>
            <fullName evidence="19">NAD(P)H-hydrate epimerase</fullName>
            <ecNumber evidence="19">5.1.99.6</ecNumber>
        </recommendedName>
    </domain>
</protein>
<dbReference type="PROSITE" id="PS51385">
    <property type="entry name" value="YJEF_N"/>
    <property type="match status" value="1"/>
</dbReference>
<feature type="binding site" evidence="17">
    <location>
        <position position="424"/>
    </location>
    <ligand>
        <name>(6S)-NADPHX</name>
        <dbReference type="ChEBI" id="CHEBI:64076"/>
    </ligand>
</feature>
<keyword evidence="5 18" id="KW-0479">Metal-binding</keyword>
<dbReference type="Gene3D" id="3.40.1190.20">
    <property type="match status" value="1"/>
</dbReference>
<dbReference type="PANTHER" id="PTHR12592:SF0">
    <property type="entry name" value="ATP-DEPENDENT (S)-NAD(P)H-HYDRATE DEHYDRATASE"/>
    <property type="match status" value="1"/>
</dbReference>
<evidence type="ECO:0000256" key="1">
    <source>
        <dbReference type="ARBA" id="ARBA00000013"/>
    </source>
</evidence>
<dbReference type="NCBIfam" id="TIGR00197">
    <property type="entry name" value="yjeF_nterm"/>
    <property type="match status" value="1"/>
</dbReference>
<comment type="function">
    <text evidence="18">Catalyzes the epimerization of the S- and R-forms of NAD(P)HX, a damaged form of NAD(P)H that is a result of enzymatic or heat-dependent hydration. This is a prerequisite for the S-specific NAD(P)H-hydrate dehydratase to allow the repair of both epimers of NAD(P)HX.</text>
</comment>
<dbReference type="PIRSF" id="PIRSF017184">
    <property type="entry name" value="Nnr"/>
    <property type="match status" value="1"/>
</dbReference>
<sequence>MRENALWSLPALRRLETEAELQGLDLMQRAARATADWVRQRLHSDARILVAAGPGNNGGDALYAALLLMQAGYSVDILLPQAATSRQSQAALQAIRQAGGIPLQQLASDYPTPELLIDGLFGIGLSRPLSADWAAVMTQLNALDCLKLALDCPSGLDPYTGQAQQACIRASHTLTFLCHKPGLYYAAGADHAGQIELAGLDCPQALLPPAEGYLNRQDASPLQRRRDSHKGSHGTLCLIGGNRGMLGAALLAGRAALAAGAGKVHVLTLDGSLTVDPLCPELMLQYADPAMPLPAADVLALGPGLGQDKPARQWLKRVLASTLPLVLDADALNLLASNADLQHTLARRPASTILTPHPAEAARLLACSSADVQGDRLSAARQLAERFQCTVLLKGAGSLIVTVGQPYLLNTSGGPALAAAGQGDVLTGLIAALLAQGMEAHAASSLAARVHGLAGDEYQQQAGGPIGLTASATSQRCSAWLNRLL</sequence>
<comment type="similarity">
    <text evidence="18">Belongs to the NnrE/AIBP family.</text>
</comment>
<comment type="caution">
    <text evidence="18">Lacks conserved residue(s) required for the propagation of feature annotation.</text>
</comment>
<evidence type="ECO:0000259" key="21">
    <source>
        <dbReference type="PROSITE" id="PS51385"/>
    </source>
</evidence>
<comment type="caution">
    <text evidence="22">The sequence shown here is derived from an EMBL/GenBank/DDBJ whole genome shotgun (WGS) entry which is preliminary data.</text>
</comment>
<comment type="catalytic activity">
    <reaction evidence="1 18 19">
        <text>(6R)-NADHX = (6S)-NADHX</text>
        <dbReference type="Rhea" id="RHEA:32215"/>
        <dbReference type="ChEBI" id="CHEBI:64074"/>
        <dbReference type="ChEBI" id="CHEBI:64075"/>
        <dbReference type="EC" id="5.1.99.6"/>
    </reaction>
</comment>
<comment type="similarity">
    <text evidence="4 19">In the C-terminal section; belongs to the NnrD/CARKD family.</text>
</comment>